<dbReference type="Pfam" id="PF05662">
    <property type="entry name" value="YadA_stalk"/>
    <property type="match status" value="2"/>
</dbReference>
<proteinExistence type="predicted"/>
<dbReference type="InterPro" id="IPR008635">
    <property type="entry name" value="Coiled_stalk_dom"/>
</dbReference>
<dbReference type="Gene3D" id="2.20.70.140">
    <property type="match status" value="1"/>
</dbReference>
<evidence type="ECO:0000313" key="3">
    <source>
        <dbReference type="Proteomes" id="UP000254802"/>
    </source>
</evidence>
<gene>
    <name evidence="2" type="ORF">NCTC10638_01808</name>
</gene>
<evidence type="ECO:0000259" key="1">
    <source>
        <dbReference type="Pfam" id="PF05662"/>
    </source>
</evidence>
<dbReference type="InterPro" id="IPR011049">
    <property type="entry name" value="Serralysin-like_metalloprot_C"/>
</dbReference>
<accession>A0A378MWM5</accession>
<feature type="domain" description="Trimeric autotransporter adhesin YadA-like stalk" evidence="1">
    <location>
        <begin position="4"/>
        <end position="33"/>
    </location>
</feature>
<dbReference type="EMBL" id="UGPN01000002">
    <property type="protein sequence ID" value="STY60602.1"/>
    <property type="molecule type" value="Genomic_DNA"/>
</dbReference>
<dbReference type="SUPFAM" id="SSF101967">
    <property type="entry name" value="Adhesin YadA, collagen-binding domain"/>
    <property type="match status" value="1"/>
</dbReference>
<dbReference type="Proteomes" id="UP000254802">
    <property type="component" value="Unassembled WGS sequence"/>
</dbReference>
<dbReference type="GO" id="GO:0019867">
    <property type="term" value="C:outer membrane"/>
    <property type="evidence" value="ECO:0007669"/>
    <property type="project" value="InterPro"/>
</dbReference>
<sequence>MDSSTDAINGSQLYAAYTEIDGLNTKVNELSNGALTFVDDAGTEIVRKLGTSLNVKGGADATILTDNNIGVVATDANTLTVKLAKDIDLTPAGSVAVGNSKLNNNGLTINNGPSVTMTGVDAGKLKITNVADGDISPISADAVNGSQLYDTANTIATALGGNSSVNANGAVSAQAILWLMALLQMKLVKRSIM</sequence>
<evidence type="ECO:0000313" key="2">
    <source>
        <dbReference type="EMBL" id="STY60602.1"/>
    </source>
</evidence>
<name>A0A378MWM5_MANHA</name>
<protein>
    <submittedName>
        <fullName evidence="2">Haemagglutinin</fullName>
    </submittedName>
</protein>
<dbReference type="AlphaFoldDB" id="A0A378MWM5"/>
<dbReference type="Gene3D" id="1.20.5.170">
    <property type="match status" value="2"/>
</dbReference>
<reference evidence="2 3" key="1">
    <citation type="submission" date="2018-06" db="EMBL/GenBank/DDBJ databases">
        <authorList>
            <consortium name="Pathogen Informatics"/>
            <person name="Doyle S."/>
        </authorList>
    </citation>
    <scope>NUCLEOTIDE SEQUENCE [LARGE SCALE GENOMIC DNA]</scope>
    <source>
        <strain evidence="2 3">NCTC10638</strain>
    </source>
</reference>
<organism evidence="2 3">
    <name type="scientific">Mannheimia haemolytica</name>
    <name type="common">Pasteurella haemolytica</name>
    <dbReference type="NCBI Taxonomy" id="75985"/>
    <lineage>
        <taxon>Bacteria</taxon>
        <taxon>Pseudomonadati</taxon>
        <taxon>Pseudomonadota</taxon>
        <taxon>Gammaproteobacteria</taxon>
        <taxon>Pasteurellales</taxon>
        <taxon>Pasteurellaceae</taxon>
        <taxon>Mannheimia</taxon>
    </lineage>
</organism>
<feature type="domain" description="Trimeric autotransporter adhesin YadA-like stalk" evidence="1">
    <location>
        <begin position="126"/>
        <end position="170"/>
    </location>
</feature>